<dbReference type="InterPro" id="IPR025565">
    <property type="entry name" value="DUF4328"/>
</dbReference>
<comment type="caution">
    <text evidence="4">The sequence shown here is derived from an EMBL/GenBank/DDBJ whole genome shotgun (WGS) entry which is preliminary data.</text>
</comment>
<feature type="domain" description="DUF4328" evidence="3">
    <location>
        <begin position="177"/>
        <end position="335"/>
    </location>
</feature>
<evidence type="ECO:0000313" key="4">
    <source>
        <dbReference type="EMBL" id="MBM9619787.1"/>
    </source>
</evidence>
<feature type="region of interest" description="Disordered" evidence="1">
    <location>
        <begin position="25"/>
        <end position="119"/>
    </location>
</feature>
<sequence length="349" mass="35580">MPCSRCQERPATEGGPLCAECRAAAPEGASAPVAEAAAPEAPAPGGVAGSEPAAPEGAASLAKAPAAESGPAPAPAVPASAPAAGAATAPAEPAAPSGGAPVPVTTPPAASATPNLSPVVVRPPAPGTYQPLRSPVGLGRAAVILLIVVAVTDLAAALAAFNLRRVVTAMSDGGFLAVSETDADAADLLMAATSVAQVLALLATATVFIIWFHRVRSNAGIFAPDRFTRGTGWAIGGWFIPIAFLWIPRGVAAETWRASRTDPHAPDDHERATLLNVWWGLFVAAWIAVRFADRRYERAESLHEIVSAADFVVLACLLDIVAAVVAALFVHRLTRMQHTKALRGAGNPV</sequence>
<feature type="transmembrane region" description="Helical" evidence="2">
    <location>
        <begin position="305"/>
        <end position="330"/>
    </location>
</feature>
<keyword evidence="2" id="KW-1133">Transmembrane helix</keyword>
<feature type="transmembrane region" description="Helical" evidence="2">
    <location>
        <begin position="233"/>
        <end position="252"/>
    </location>
</feature>
<organism evidence="4 5">
    <name type="scientific">Streptomyces zhihengii</name>
    <dbReference type="NCBI Taxonomy" id="1818004"/>
    <lineage>
        <taxon>Bacteria</taxon>
        <taxon>Bacillati</taxon>
        <taxon>Actinomycetota</taxon>
        <taxon>Actinomycetes</taxon>
        <taxon>Kitasatosporales</taxon>
        <taxon>Streptomycetaceae</taxon>
        <taxon>Streptomyces</taxon>
    </lineage>
</organism>
<accession>A0ABS2UQL1</accession>
<feature type="transmembrane region" description="Helical" evidence="2">
    <location>
        <begin position="188"/>
        <end position="212"/>
    </location>
</feature>
<evidence type="ECO:0000256" key="2">
    <source>
        <dbReference type="SAM" id="Phobius"/>
    </source>
</evidence>
<evidence type="ECO:0000313" key="5">
    <source>
        <dbReference type="Proteomes" id="UP000664109"/>
    </source>
</evidence>
<feature type="transmembrane region" description="Helical" evidence="2">
    <location>
        <begin position="141"/>
        <end position="161"/>
    </location>
</feature>
<name>A0ABS2UQL1_9ACTN</name>
<dbReference type="Proteomes" id="UP000664109">
    <property type="component" value="Unassembled WGS sequence"/>
</dbReference>
<proteinExistence type="predicted"/>
<keyword evidence="2" id="KW-0812">Transmembrane</keyword>
<dbReference type="RefSeq" id="WP_205373879.1">
    <property type="nucleotide sequence ID" value="NZ_JAFEJA010000001.1"/>
</dbReference>
<keyword evidence="5" id="KW-1185">Reference proteome</keyword>
<feature type="compositionally biased region" description="Low complexity" evidence="1">
    <location>
        <begin position="25"/>
        <end position="114"/>
    </location>
</feature>
<gene>
    <name evidence="4" type="ORF">JE024_13780</name>
</gene>
<keyword evidence="2" id="KW-0472">Membrane</keyword>
<feature type="transmembrane region" description="Helical" evidence="2">
    <location>
        <begin position="272"/>
        <end position="293"/>
    </location>
</feature>
<evidence type="ECO:0000256" key="1">
    <source>
        <dbReference type="SAM" id="MobiDB-lite"/>
    </source>
</evidence>
<protein>
    <submittedName>
        <fullName evidence="4">DUF4328 domain-containing protein</fullName>
    </submittedName>
</protein>
<reference evidence="4 5" key="1">
    <citation type="journal article" date="2016" name="Arch. Microbiol.">
        <title>Streptomyces zhihengii sp. nov., isolated from rhizospheric soil of Psammosilene tunicoides.</title>
        <authorList>
            <person name="Huang M.J."/>
            <person name="Fei J.J."/>
            <person name="Salam N."/>
            <person name="Kim C.J."/>
            <person name="Hozzein W.N."/>
            <person name="Xiao M."/>
            <person name="Huang H.Q."/>
            <person name="Li W.J."/>
        </authorList>
    </citation>
    <scope>NUCLEOTIDE SEQUENCE [LARGE SCALE GENOMIC DNA]</scope>
    <source>
        <strain evidence="4 5">YIM T102</strain>
    </source>
</reference>
<dbReference type="Pfam" id="PF14219">
    <property type="entry name" value="DUF4328"/>
    <property type="match status" value="1"/>
</dbReference>
<dbReference type="EMBL" id="JAFEJA010000001">
    <property type="protein sequence ID" value="MBM9619787.1"/>
    <property type="molecule type" value="Genomic_DNA"/>
</dbReference>
<evidence type="ECO:0000259" key="3">
    <source>
        <dbReference type="Pfam" id="PF14219"/>
    </source>
</evidence>